<evidence type="ECO:0000256" key="1">
    <source>
        <dbReference type="SAM" id="Coils"/>
    </source>
</evidence>
<feature type="domain" description="CT398-like coiled coil hairpin" evidence="3">
    <location>
        <begin position="15"/>
        <end position="194"/>
    </location>
</feature>
<proteinExistence type="predicted"/>
<dbReference type="Pfam" id="PF24481">
    <property type="entry name" value="CT398_CC"/>
    <property type="match status" value="1"/>
</dbReference>
<dbReference type="PANTHER" id="PTHR39082:SF1">
    <property type="entry name" value="SCAVENGER RECEPTOR CLASS A MEMBER 3"/>
    <property type="match status" value="1"/>
</dbReference>
<reference evidence="4" key="1">
    <citation type="submission" date="2020-05" db="EMBL/GenBank/DDBJ databases">
        <authorList>
            <person name="Chiriac C."/>
            <person name="Salcher M."/>
            <person name="Ghai R."/>
            <person name="Kavagutti S V."/>
        </authorList>
    </citation>
    <scope>NUCLEOTIDE SEQUENCE</scope>
</reference>
<accession>A0A6J7KZC3</accession>
<evidence type="ECO:0000313" key="4">
    <source>
        <dbReference type="EMBL" id="CAB4960143.1"/>
    </source>
</evidence>
<name>A0A6J7KZC3_9ZZZZ</name>
<dbReference type="PANTHER" id="PTHR39082">
    <property type="entry name" value="PHOSPHOLIPASE C-BETA-2-RELATED"/>
    <property type="match status" value="1"/>
</dbReference>
<dbReference type="Pfam" id="PF02591">
    <property type="entry name" value="Zn_ribbon_9"/>
    <property type="match status" value="1"/>
</dbReference>
<evidence type="ECO:0000259" key="3">
    <source>
        <dbReference type="Pfam" id="PF24481"/>
    </source>
</evidence>
<dbReference type="InterPro" id="IPR052376">
    <property type="entry name" value="Oxidative_Scav/Glycosyltrans"/>
</dbReference>
<organism evidence="4">
    <name type="scientific">freshwater metagenome</name>
    <dbReference type="NCBI Taxonomy" id="449393"/>
    <lineage>
        <taxon>unclassified sequences</taxon>
        <taxon>metagenomes</taxon>
        <taxon>ecological metagenomes</taxon>
    </lineage>
</organism>
<feature type="domain" description="C4-type zinc ribbon" evidence="2">
    <location>
        <begin position="206"/>
        <end position="240"/>
    </location>
</feature>
<sequence>MTTASADDQIRLLELQGIDTGLDQVAHRLRTLPERAAMTECDAQIVVLRDRLVAAETEVGDLERAVRRAEAEVETVRTRSRKDEELLISGAITSPKQLEELQHEVASLARRCADLEDAELVVMEQLESATTHKAQVEQELTAVTLARSEAESGVVEAERQATGERFASGERRVALVASLPADLVSLYEKVRADHSGVGAARIHRGRCEGCRIELPPSDLARIRTAEADVVLRCEECRRILIRTPESGL</sequence>
<dbReference type="InterPro" id="IPR056003">
    <property type="entry name" value="CT398_CC_hairpin"/>
</dbReference>
<dbReference type="AlphaFoldDB" id="A0A6J7KZC3"/>
<dbReference type="InterPro" id="IPR003743">
    <property type="entry name" value="Zf-RING_7"/>
</dbReference>
<protein>
    <submittedName>
        <fullName evidence="4">Unannotated protein</fullName>
    </submittedName>
</protein>
<dbReference type="EMBL" id="CAFBNF010000279">
    <property type="protein sequence ID" value="CAB4960143.1"/>
    <property type="molecule type" value="Genomic_DNA"/>
</dbReference>
<evidence type="ECO:0000259" key="2">
    <source>
        <dbReference type="Pfam" id="PF02591"/>
    </source>
</evidence>
<keyword evidence="1" id="KW-0175">Coiled coil</keyword>
<gene>
    <name evidence="4" type="ORF">UFOPK3773_01938</name>
</gene>
<feature type="coiled-coil region" evidence="1">
    <location>
        <begin position="45"/>
        <end position="118"/>
    </location>
</feature>
<dbReference type="Gene3D" id="1.10.287.1490">
    <property type="match status" value="1"/>
</dbReference>